<comment type="caution">
    <text evidence="2">The sequence shown here is derived from an EMBL/GenBank/DDBJ whole genome shotgun (WGS) entry which is preliminary data.</text>
</comment>
<keyword evidence="3" id="KW-1185">Reference proteome</keyword>
<evidence type="ECO:0000256" key="1">
    <source>
        <dbReference type="SAM" id="MobiDB-lite"/>
    </source>
</evidence>
<reference evidence="2 3" key="1">
    <citation type="submission" date="2018-05" db="EMBL/GenBank/DDBJ databases">
        <title>Genomic Encyclopedia of Type Strains, Phase IV (KMG-IV): sequencing the most valuable type-strain genomes for metagenomic binning, comparative biology and taxonomic classification.</title>
        <authorList>
            <person name="Goeker M."/>
        </authorList>
    </citation>
    <scope>NUCLEOTIDE SEQUENCE [LARGE SCALE GENOMIC DNA]</scope>
    <source>
        <strain evidence="2 3">DSM 6462</strain>
    </source>
</reference>
<accession>A0A2V3TV36</accession>
<sequence length="77" mass="8043">MRIIALGHAIRQVAPMELALCLTVSLIAILSVAQAVGPSHALRARFISLAMAWPNEDPASPAARATDQALPSQSGLD</sequence>
<dbReference type="AlphaFoldDB" id="A0A2V3TV36"/>
<protein>
    <submittedName>
        <fullName evidence="2">Uncharacterized protein</fullName>
    </submittedName>
</protein>
<gene>
    <name evidence="2" type="ORF">C7450_11781</name>
</gene>
<dbReference type="EMBL" id="QJJK01000017">
    <property type="protein sequence ID" value="PXW52217.1"/>
    <property type="molecule type" value="Genomic_DNA"/>
</dbReference>
<evidence type="ECO:0000313" key="2">
    <source>
        <dbReference type="EMBL" id="PXW52217.1"/>
    </source>
</evidence>
<proteinExistence type="predicted"/>
<name>A0A2V3TV36_9HYPH</name>
<dbReference type="Proteomes" id="UP000248021">
    <property type="component" value="Unassembled WGS sequence"/>
</dbReference>
<dbReference type="RefSeq" id="WP_110378115.1">
    <property type="nucleotide sequence ID" value="NZ_CAKNFM010000006.1"/>
</dbReference>
<evidence type="ECO:0000313" key="3">
    <source>
        <dbReference type="Proteomes" id="UP000248021"/>
    </source>
</evidence>
<feature type="region of interest" description="Disordered" evidence="1">
    <location>
        <begin position="57"/>
        <end position="77"/>
    </location>
</feature>
<organism evidence="2 3">
    <name type="scientific">Chelatococcus asaccharovorans</name>
    <dbReference type="NCBI Taxonomy" id="28210"/>
    <lineage>
        <taxon>Bacteria</taxon>
        <taxon>Pseudomonadati</taxon>
        <taxon>Pseudomonadota</taxon>
        <taxon>Alphaproteobacteria</taxon>
        <taxon>Hyphomicrobiales</taxon>
        <taxon>Chelatococcaceae</taxon>
        <taxon>Chelatococcus</taxon>
    </lineage>
</organism>